<dbReference type="SUPFAM" id="SSF56719">
    <property type="entry name" value="Type II DNA topoisomerase"/>
    <property type="match status" value="1"/>
</dbReference>
<dbReference type="PANTHER" id="PTHR43493">
    <property type="entry name" value="DNA GYRASE/TOPOISOMERASE SUBUNIT A"/>
    <property type="match status" value="1"/>
</dbReference>
<comment type="similarity">
    <text evidence="1">Belongs to the type II topoisomerase GyrA/ParC subunit family.</text>
</comment>
<evidence type="ECO:0000256" key="3">
    <source>
        <dbReference type="ARBA" id="ARBA00023125"/>
    </source>
</evidence>
<keyword evidence="4" id="KW-0413">Isomerase</keyword>
<evidence type="ECO:0000313" key="6">
    <source>
        <dbReference type="EMBL" id="CRY95018.1"/>
    </source>
</evidence>
<dbReference type="InterPro" id="IPR013760">
    <property type="entry name" value="Topo_IIA-like_dom_sf"/>
</dbReference>
<evidence type="ECO:0000259" key="5">
    <source>
        <dbReference type="PROSITE" id="PS52040"/>
    </source>
</evidence>
<evidence type="ECO:0000256" key="1">
    <source>
        <dbReference type="ARBA" id="ARBA00008263"/>
    </source>
</evidence>
<dbReference type="InterPro" id="IPR013757">
    <property type="entry name" value="Topo_IIA_A_a_sf"/>
</dbReference>
<dbReference type="InterPro" id="IPR050220">
    <property type="entry name" value="Type_II_DNA_Topoisomerases"/>
</dbReference>
<proteinExistence type="inferred from homology"/>
<dbReference type="GO" id="GO:0003677">
    <property type="term" value="F:DNA binding"/>
    <property type="evidence" value="ECO:0007669"/>
    <property type="project" value="UniProtKB-KW"/>
</dbReference>
<reference evidence="6" key="2">
    <citation type="submission" date="2015-07" db="EMBL/GenBank/DDBJ databases">
        <title>Plasmids, circular viruses and viroids from rat gut.</title>
        <authorList>
            <person name="Jorgensen T.J."/>
            <person name="Hansen M.A."/>
            <person name="Xu Z."/>
            <person name="Tabak M.A."/>
            <person name="Sorensen S.J."/>
            <person name="Hansen L.H."/>
        </authorList>
    </citation>
    <scope>NUCLEOTIDE SEQUENCE</scope>
    <source>
        <strain evidence="6">RGRH0442</strain>
    </source>
</reference>
<protein>
    <recommendedName>
        <fullName evidence="5">Topo IIA-type catalytic domain-containing protein</fullName>
    </recommendedName>
</protein>
<dbReference type="PANTHER" id="PTHR43493:SF5">
    <property type="entry name" value="DNA GYRASE SUBUNIT A, CHLOROPLASTIC_MITOCHONDRIAL"/>
    <property type="match status" value="1"/>
</dbReference>
<organism evidence="6">
    <name type="scientific">uncultured prokaryote</name>
    <dbReference type="NCBI Taxonomy" id="198431"/>
    <lineage>
        <taxon>unclassified sequences</taxon>
        <taxon>environmental samples</taxon>
    </lineage>
</organism>
<dbReference type="InterPro" id="IPR013758">
    <property type="entry name" value="Topo_IIA_A/C_ab"/>
</dbReference>
<name>A0A0H5PZK8_9ZZZZ</name>
<sequence>MLSPICRDMPLACVTTFQTMSDNLDNTPMNSDEAAAGEAAAENLTPSTAQPDADILEADVEEDTAAVLPPAIGTEAARLRLGGMYRNWFLDYASYVILERAVPHIDDGLKPVQRRILHSMKTLDDGRFNKVANIVGNTMQYHPHGDASIKDALVQLGQKDLLVDTQGNWGNILTGDDAAAARYIEARLSAFALDTLYNAKITDWVPSYDGRKKEPVTLPVKFPLLLFQGVEGIAVGLSSKILPHNFNEILDACVASLRGEEFTLYPDFPTGGFIDVSRYNDGERGGAVKVRAKIEKIDNKTLAITEIPFGKTTRVVIDSILKAFEKGKIKIRKVDDNTAGQANILVHLLPGTSSDKAIDALYAFTDCEVAISPNCCVIQDNKPHFLTVSQLLRHSADRTRTLLRRELEIQLGEVREQLNFASLERIFIEERIYKDRQFEQGETLEAVYAHLRSRLLPFVCTDADVPADGGTEKKVALGRDITDEDLQRLLEIKMRRILKFNSDEADRQIALYRERIADILFKLGHITEHTIAWFESLKEKYGARYPRRTVIRGFDNIQAQQVAEANEKLYINRDEGFIGTALKKDEYLFNCSLLDDVIIFYNDGRYKVVRVAEKLFVGKNIRHIGIFRRNDTRTVYGPIRNVGA</sequence>
<dbReference type="PROSITE" id="PS52040">
    <property type="entry name" value="TOPO_IIA"/>
    <property type="match status" value="1"/>
</dbReference>
<dbReference type="InterPro" id="IPR002205">
    <property type="entry name" value="Topo_IIA_dom_A"/>
</dbReference>
<dbReference type="Gene3D" id="3.90.199.10">
    <property type="entry name" value="Topoisomerase II, domain 5"/>
    <property type="match status" value="1"/>
</dbReference>
<evidence type="ECO:0000256" key="4">
    <source>
        <dbReference type="ARBA" id="ARBA00023235"/>
    </source>
</evidence>
<dbReference type="AlphaFoldDB" id="A0A0H5PZK8"/>
<dbReference type="GO" id="GO:0005524">
    <property type="term" value="F:ATP binding"/>
    <property type="evidence" value="ECO:0007669"/>
    <property type="project" value="InterPro"/>
</dbReference>
<reference evidence="6" key="1">
    <citation type="submission" date="2015-06" db="EMBL/GenBank/DDBJ databases">
        <authorList>
            <person name="Joergensen T."/>
        </authorList>
    </citation>
    <scope>NUCLEOTIDE SEQUENCE</scope>
    <source>
        <strain evidence="6">RGRH0442</strain>
    </source>
</reference>
<dbReference type="GO" id="GO:0006265">
    <property type="term" value="P:DNA topological change"/>
    <property type="evidence" value="ECO:0007669"/>
    <property type="project" value="InterPro"/>
</dbReference>
<dbReference type="Gene3D" id="3.30.1360.40">
    <property type="match status" value="1"/>
</dbReference>
<accession>A0A0H5PZK8</accession>
<keyword evidence="3" id="KW-0238">DNA-binding</keyword>
<dbReference type="Pfam" id="PF00521">
    <property type="entry name" value="DNA_topoisoIV"/>
    <property type="match status" value="1"/>
</dbReference>
<dbReference type="Gene3D" id="1.10.268.10">
    <property type="entry name" value="Topoisomerase, domain 3"/>
    <property type="match status" value="1"/>
</dbReference>
<keyword evidence="2" id="KW-0799">Topoisomerase</keyword>
<dbReference type="NCBIfam" id="NF007209">
    <property type="entry name" value="PRK09631.1"/>
    <property type="match status" value="1"/>
</dbReference>
<dbReference type="GO" id="GO:0009330">
    <property type="term" value="C:DNA topoisomerase type II (double strand cut, ATP-hydrolyzing) complex"/>
    <property type="evidence" value="ECO:0007669"/>
    <property type="project" value="TreeGrafter"/>
</dbReference>
<dbReference type="NCBIfam" id="NF009397">
    <property type="entry name" value="PRK12758.1"/>
    <property type="match status" value="1"/>
</dbReference>
<dbReference type="GO" id="GO:0003918">
    <property type="term" value="F:DNA topoisomerase type II (double strand cut, ATP-hydrolyzing) activity"/>
    <property type="evidence" value="ECO:0007669"/>
    <property type="project" value="InterPro"/>
</dbReference>
<evidence type="ECO:0000256" key="2">
    <source>
        <dbReference type="ARBA" id="ARBA00023029"/>
    </source>
</evidence>
<dbReference type="SMART" id="SM00434">
    <property type="entry name" value="TOP4c"/>
    <property type="match status" value="1"/>
</dbReference>
<dbReference type="EMBL" id="LN853084">
    <property type="protein sequence ID" value="CRY95018.1"/>
    <property type="molecule type" value="Genomic_DNA"/>
</dbReference>
<feature type="domain" description="Topo IIA-type catalytic" evidence="5">
    <location>
        <begin position="102"/>
        <end position="562"/>
    </location>
</feature>